<dbReference type="EMBL" id="EQ962654">
    <property type="protein sequence ID" value="EED20162.1"/>
    <property type="molecule type" value="Genomic_DNA"/>
</dbReference>
<keyword evidence="3" id="KW-1185">Reference proteome</keyword>
<dbReference type="Proteomes" id="UP000001745">
    <property type="component" value="Unassembled WGS sequence"/>
</dbReference>
<evidence type="ECO:0000313" key="2">
    <source>
        <dbReference type="EMBL" id="EED20162.1"/>
    </source>
</evidence>
<dbReference type="InParanoid" id="B8M6U2"/>
<proteinExistence type="predicted"/>
<feature type="compositionally biased region" description="Basic and acidic residues" evidence="1">
    <location>
        <begin position="248"/>
        <end position="268"/>
    </location>
</feature>
<dbReference type="PhylomeDB" id="B8M6U2"/>
<dbReference type="HOGENOM" id="CLU_940670_0_0_1"/>
<dbReference type="GeneID" id="8097818"/>
<feature type="compositionally biased region" description="Basic and acidic residues" evidence="1">
    <location>
        <begin position="228"/>
        <end position="238"/>
    </location>
</feature>
<protein>
    <submittedName>
        <fullName evidence="2">Uncharacterized protein</fullName>
    </submittedName>
</protein>
<gene>
    <name evidence="2" type="ORF">TSTA_034010</name>
</gene>
<evidence type="ECO:0000313" key="3">
    <source>
        <dbReference type="Proteomes" id="UP000001745"/>
    </source>
</evidence>
<dbReference type="VEuPathDB" id="FungiDB:TSTA_034010"/>
<reference evidence="3" key="1">
    <citation type="journal article" date="2015" name="Genome Announc.">
        <title>Genome sequence of the AIDS-associated pathogen Penicillium marneffei (ATCC18224) and its near taxonomic relative Talaromyces stipitatus (ATCC10500).</title>
        <authorList>
            <person name="Nierman W.C."/>
            <person name="Fedorova-Abrams N.D."/>
            <person name="Andrianopoulos A."/>
        </authorList>
    </citation>
    <scope>NUCLEOTIDE SEQUENCE [LARGE SCALE GENOMIC DNA]</scope>
    <source>
        <strain evidence="3">ATCC 10500 / CBS 375.48 / QM 6759 / NRRL 1006</strain>
    </source>
</reference>
<accession>B8M6U2</accession>
<name>B8M6U2_TALSN</name>
<feature type="compositionally biased region" description="Polar residues" evidence="1">
    <location>
        <begin position="269"/>
        <end position="279"/>
    </location>
</feature>
<evidence type="ECO:0000256" key="1">
    <source>
        <dbReference type="SAM" id="MobiDB-lite"/>
    </source>
</evidence>
<dbReference type="AlphaFoldDB" id="B8M6U2"/>
<sequence>MPVKDVAKETLNKEPIAALKSDCLRYYHLRRKWKVSLIGSSKKGCLKYRDGLRPLKTESMSKPDSCRSLEMILFQNVRVREELEKNFEGLVDKKLDQMRKEIPNPPVVDEKRLEALMDGKLEQVRKEIPEAPVDGKRFDDLVQKVEQAHKEGPKVYEKDLQTLLDKKVEQVLEGIPKALAVDKKIKQVCNEVLRAPAFGKKEAEDLVNKKLEPVRNEFSKVQAVDNEKVQDLDKKTEGHAPVVSKLEGGVKELTERVNTMDEASKETFRSQSESLSNLRENVEKLENEREQFESGR</sequence>
<dbReference type="RefSeq" id="XP_002480596.1">
    <property type="nucleotide sequence ID" value="XM_002480551.1"/>
</dbReference>
<organism evidence="2 3">
    <name type="scientific">Talaromyces stipitatus (strain ATCC 10500 / CBS 375.48 / QM 6759 / NRRL 1006)</name>
    <name type="common">Penicillium stipitatum</name>
    <dbReference type="NCBI Taxonomy" id="441959"/>
    <lineage>
        <taxon>Eukaryota</taxon>
        <taxon>Fungi</taxon>
        <taxon>Dikarya</taxon>
        <taxon>Ascomycota</taxon>
        <taxon>Pezizomycotina</taxon>
        <taxon>Eurotiomycetes</taxon>
        <taxon>Eurotiomycetidae</taxon>
        <taxon>Eurotiales</taxon>
        <taxon>Trichocomaceae</taxon>
        <taxon>Talaromyces</taxon>
        <taxon>Talaromyces sect. Talaromyces</taxon>
    </lineage>
</organism>
<feature type="region of interest" description="Disordered" evidence="1">
    <location>
        <begin position="228"/>
        <end position="296"/>
    </location>
</feature>
<feature type="compositionally biased region" description="Basic and acidic residues" evidence="1">
    <location>
        <begin position="280"/>
        <end position="296"/>
    </location>
</feature>